<evidence type="ECO:0000313" key="4">
    <source>
        <dbReference type="EMBL" id="CAE4662889.1"/>
    </source>
</evidence>
<dbReference type="AlphaFoldDB" id="A0A7S4W080"/>
<keyword evidence="2" id="KW-0812">Transmembrane</keyword>
<feature type="chain" id="PRO_5030505752" description="Apple domain-containing protein" evidence="3">
    <location>
        <begin position="20"/>
        <end position="940"/>
    </location>
</feature>
<evidence type="ECO:0000256" key="1">
    <source>
        <dbReference type="SAM" id="MobiDB-lite"/>
    </source>
</evidence>
<keyword evidence="2" id="KW-0472">Membrane</keyword>
<evidence type="ECO:0008006" key="5">
    <source>
        <dbReference type="Google" id="ProtNLM"/>
    </source>
</evidence>
<reference evidence="4" key="1">
    <citation type="submission" date="2021-01" db="EMBL/GenBank/DDBJ databases">
        <authorList>
            <person name="Corre E."/>
            <person name="Pelletier E."/>
            <person name="Niang G."/>
            <person name="Scheremetjew M."/>
            <person name="Finn R."/>
            <person name="Kale V."/>
            <person name="Holt S."/>
            <person name="Cochrane G."/>
            <person name="Meng A."/>
            <person name="Brown T."/>
            <person name="Cohen L."/>
        </authorList>
    </citation>
    <scope>NUCLEOTIDE SEQUENCE</scope>
    <source>
        <strain evidence="4">CCMP3105</strain>
    </source>
</reference>
<feature type="transmembrane region" description="Helical" evidence="2">
    <location>
        <begin position="887"/>
        <end position="906"/>
    </location>
</feature>
<protein>
    <recommendedName>
        <fullName evidence="5">Apple domain-containing protein</fullName>
    </recommendedName>
</protein>
<feature type="region of interest" description="Disordered" evidence="1">
    <location>
        <begin position="188"/>
        <end position="218"/>
    </location>
</feature>
<evidence type="ECO:0000256" key="2">
    <source>
        <dbReference type="SAM" id="Phobius"/>
    </source>
</evidence>
<sequence>MASRALAALLLTWRQVAHASSIDFDCASRADNFEREWSSLKKRYCCRRDGVGCAASSTTACHLDCRVGLSNWELGWSRIKKEWCCEHKGVGCSPTTTTEPKFHCIAEGADFLRTWTAAEQTWCCKSVGVGCTSTTTTSTISCHIGLNNWEKGWSQSKKEWCCKHEKVGCPATTAATTTATTVTSTAVSSTTGTTTATTETSTPTTRTATATTTTSETLTSTTQTTLPYDCRYLGGFWPANKKEWCCRNEGRGCTTTTETATQTATTATTTATDTSTTILPYDCTEGYTTCHRCLERRWTYAKRVWCCRHAGRGCTTTHTSTTATTTSSTTTSEPYDCMVGLGQWWDWSATKKEWCCERYKRGCPPTSTTTTRMNFAALRAPRAQVLTCGLNCFGARPVELPGSVGAGSGASLNDISLEECRNVCGVTQGCEAVLFTNHTRGVPWKSMCFGKRDVHTSKCQPGGAYLTELIGSRPWGKCAVFGDPHVITWDRVYGPPITMTDPGEYYLVKSKELSIHGRFGYTRRFPTASSTVGIAVGGPLIKDHLLVVTYVGPEQGYKGFRVFWDGQPVLTQYPSHFASTDGVLRASHDAMDPQKYHREGRHTIGGTGGLLPSYYFRFAADLNVYVLLGPDNCNAVIETRKVHGKQDGYCGNFNCDKNDDSLESLRKRGMMDPIPAEQSLFQHSSRPPAWVMKKVATPSMKDCDPTVKARAVRKCRGLPNGEEAACIFDACVANRSAVADVEAGVMALPFNCQQGQPASWAPEKHRWCCKRENVGCSTSGESHETSLQGCDSMCSFKGQSASCFARIAWAAHHTYKGKDKPCLKAHKLVLSQCDSCAGCTAEAVGCTGHADEDDKGRGMVFFKRLYEEEQAAQGSRQRLSGSSSARGLLAGVAGVCSISLAAFLVLGRAAVRRARRDVPIAVEEEAAEAVVLLEAQEDSL</sequence>
<accession>A0A7S4W080</accession>
<keyword evidence="3" id="KW-0732">Signal</keyword>
<gene>
    <name evidence="4" type="ORF">AMON00008_LOCUS60994</name>
</gene>
<keyword evidence="2" id="KW-1133">Transmembrane helix</keyword>
<evidence type="ECO:0000256" key="3">
    <source>
        <dbReference type="SAM" id="SignalP"/>
    </source>
</evidence>
<proteinExistence type="predicted"/>
<name>A0A7S4W080_9DINO</name>
<feature type="signal peptide" evidence="3">
    <location>
        <begin position="1"/>
        <end position="19"/>
    </location>
</feature>
<dbReference type="EMBL" id="HBNR01085211">
    <property type="protein sequence ID" value="CAE4662889.1"/>
    <property type="molecule type" value="Transcribed_RNA"/>
</dbReference>
<organism evidence="4">
    <name type="scientific">Alexandrium monilatum</name>
    <dbReference type="NCBI Taxonomy" id="311494"/>
    <lineage>
        <taxon>Eukaryota</taxon>
        <taxon>Sar</taxon>
        <taxon>Alveolata</taxon>
        <taxon>Dinophyceae</taxon>
        <taxon>Gonyaulacales</taxon>
        <taxon>Pyrocystaceae</taxon>
        <taxon>Alexandrium</taxon>
    </lineage>
</organism>